<evidence type="ECO:0000313" key="2">
    <source>
        <dbReference type="Ensembl" id="ENSGMOP00000034229.1"/>
    </source>
</evidence>
<dbReference type="SMART" id="SM00368">
    <property type="entry name" value="LRR_RI"/>
    <property type="match status" value="2"/>
</dbReference>
<keyword evidence="3" id="KW-1185">Reference proteome</keyword>
<dbReference type="Ensembl" id="ENSGMOT00000030357.1">
    <property type="protein sequence ID" value="ENSGMOP00000034229.1"/>
    <property type="gene ID" value="ENSGMOG00000025816.1"/>
</dbReference>
<evidence type="ECO:0000256" key="1">
    <source>
        <dbReference type="SAM" id="SignalP"/>
    </source>
</evidence>
<dbReference type="InterPro" id="IPR032675">
    <property type="entry name" value="LRR_dom_sf"/>
</dbReference>
<reference evidence="2" key="1">
    <citation type="submission" date="2025-08" db="UniProtKB">
        <authorList>
            <consortium name="Ensembl"/>
        </authorList>
    </citation>
    <scope>IDENTIFICATION</scope>
</reference>
<evidence type="ECO:0000313" key="3">
    <source>
        <dbReference type="Proteomes" id="UP000694546"/>
    </source>
</evidence>
<organism evidence="2 3">
    <name type="scientific">Gadus morhua</name>
    <name type="common">Atlantic cod</name>
    <dbReference type="NCBI Taxonomy" id="8049"/>
    <lineage>
        <taxon>Eukaryota</taxon>
        <taxon>Metazoa</taxon>
        <taxon>Chordata</taxon>
        <taxon>Craniata</taxon>
        <taxon>Vertebrata</taxon>
        <taxon>Euteleostomi</taxon>
        <taxon>Actinopterygii</taxon>
        <taxon>Neopterygii</taxon>
        <taxon>Teleostei</taxon>
        <taxon>Neoteleostei</taxon>
        <taxon>Acanthomorphata</taxon>
        <taxon>Zeiogadaria</taxon>
        <taxon>Gadariae</taxon>
        <taxon>Gadiformes</taxon>
        <taxon>Gadoidei</taxon>
        <taxon>Gadidae</taxon>
        <taxon>Gadus</taxon>
    </lineage>
</organism>
<feature type="signal peptide" evidence="1">
    <location>
        <begin position="1"/>
        <end position="25"/>
    </location>
</feature>
<dbReference type="InterPro" id="IPR001611">
    <property type="entry name" value="Leu-rich_rpt"/>
</dbReference>
<dbReference type="GeneTree" id="ENSGT00940000154297"/>
<dbReference type="Pfam" id="PF13516">
    <property type="entry name" value="LRR_6"/>
    <property type="match status" value="1"/>
</dbReference>
<dbReference type="SUPFAM" id="SSF52047">
    <property type="entry name" value="RNI-like"/>
    <property type="match status" value="1"/>
</dbReference>
<dbReference type="AlphaFoldDB" id="A0A8C5ANE3"/>
<feature type="chain" id="PRO_5034530417" evidence="1">
    <location>
        <begin position="26"/>
        <end position="199"/>
    </location>
</feature>
<proteinExistence type="predicted"/>
<sequence length="199" mass="22044">MRFRKNRSIFIFYFCLLSYQQRFSGSTFDPLWMCSSLDASEDLALPPRELYLRACRLTGASPVSCFLHHSGKGPLALNHRGLGPQGAKALAIALVSNVDITHVEMEDNSLGAAGTRYITDLLRTNSCIQSLNLSHNALGPAGARSICRMLMENISLKSLQLSGHYPISHFFLEAKPGNQISLVYPVYSAPKVRDSHKME</sequence>
<keyword evidence="1" id="KW-0732">Signal</keyword>
<dbReference type="PANTHER" id="PTHR24114:SF49">
    <property type="entry name" value="LEUCINE-RICH REPEAT-CONTAINING PROTEIN 74A"/>
    <property type="match status" value="1"/>
</dbReference>
<dbReference type="PANTHER" id="PTHR24114">
    <property type="entry name" value="LEUCINE RICH REPEAT FAMILY PROTEIN"/>
    <property type="match status" value="1"/>
</dbReference>
<protein>
    <submittedName>
        <fullName evidence="2">Uncharacterized protein</fullName>
    </submittedName>
</protein>
<name>A0A8C5ANE3_GADMO</name>
<accession>A0A8C5ANE3</accession>
<dbReference type="Proteomes" id="UP000694546">
    <property type="component" value="Chromosome 21"/>
</dbReference>
<dbReference type="Gene3D" id="3.80.10.10">
    <property type="entry name" value="Ribonuclease Inhibitor"/>
    <property type="match status" value="1"/>
</dbReference>
<dbReference type="InterPro" id="IPR052394">
    <property type="entry name" value="LRR-containing"/>
</dbReference>
<reference evidence="2" key="2">
    <citation type="submission" date="2025-09" db="UniProtKB">
        <authorList>
            <consortium name="Ensembl"/>
        </authorList>
    </citation>
    <scope>IDENTIFICATION</scope>
</reference>